<reference evidence="1 2" key="1">
    <citation type="submission" date="2019-11" db="EMBL/GenBank/DDBJ databases">
        <title>Multidrug-resistant Acinetobacter baumannii moving toward extensively drug-resistant over fifteen years in South of Brazil.</title>
        <authorList>
            <person name="Fedrigo N.H."/>
            <person name="Cerdeira L."/>
            <person name="Fuga B."/>
            <person name="Marini P.V.B."/>
            <person name="Shinohara D.R."/>
            <person name="Carrara-Marroni F.E."/>
            <person name="Lincopan N."/>
            <person name="Tognim M.C.B."/>
        </authorList>
    </citation>
    <scope>NUCLEOTIDE SEQUENCE [LARGE SCALE GENOMIC DNA]</scope>
    <source>
        <strain evidence="1 2">Ac576</strain>
    </source>
</reference>
<comment type="caution">
    <text evidence="1">The sequence shown here is derived from an EMBL/GenBank/DDBJ whole genome shotgun (WGS) entry which is preliminary data.</text>
</comment>
<sequence>MEKLTERLLDKFKKAKGINDEENSSDDVFSFAIETVINDVLNYCHFSVEEWPEGIDNTVVLMTIDLLNETALTFNISESDGEVKSITEGDFSISKETKAEAYQKIMSAPSFSKKYKRTLNNFRRLKR</sequence>
<name>A0A6I4HGL2_ACIBA</name>
<accession>A0A6I4HGL2</accession>
<evidence type="ECO:0000313" key="2">
    <source>
        <dbReference type="Proteomes" id="UP000439424"/>
    </source>
</evidence>
<gene>
    <name evidence="1" type="ORF">GNY86_03010</name>
</gene>
<proteinExistence type="predicted"/>
<dbReference type="EMBL" id="WPIP01000013">
    <property type="protein sequence ID" value="MVM90481.1"/>
    <property type="molecule type" value="Genomic_DNA"/>
</dbReference>
<protein>
    <submittedName>
        <fullName evidence="1">Uncharacterized protein</fullName>
    </submittedName>
</protein>
<dbReference type="RefSeq" id="WP_157010634.1">
    <property type="nucleotide sequence ID" value="NZ_WPIP01000013.1"/>
</dbReference>
<evidence type="ECO:0000313" key="1">
    <source>
        <dbReference type="EMBL" id="MVM90481.1"/>
    </source>
</evidence>
<organism evidence="1 2">
    <name type="scientific">Acinetobacter baumannii</name>
    <dbReference type="NCBI Taxonomy" id="470"/>
    <lineage>
        <taxon>Bacteria</taxon>
        <taxon>Pseudomonadati</taxon>
        <taxon>Pseudomonadota</taxon>
        <taxon>Gammaproteobacteria</taxon>
        <taxon>Moraxellales</taxon>
        <taxon>Moraxellaceae</taxon>
        <taxon>Acinetobacter</taxon>
        <taxon>Acinetobacter calcoaceticus/baumannii complex</taxon>
    </lineage>
</organism>
<dbReference type="AlphaFoldDB" id="A0A6I4HGL2"/>
<dbReference type="Proteomes" id="UP000439424">
    <property type="component" value="Unassembled WGS sequence"/>
</dbReference>
<dbReference type="CDD" id="cd08055">
    <property type="entry name" value="gp15"/>
    <property type="match status" value="1"/>
</dbReference>